<evidence type="ECO:0000256" key="3">
    <source>
        <dbReference type="ARBA" id="ARBA00023163"/>
    </source>
</evidence>
<protein>
    <submittedName>
        <fullName evidence="5">AraC family transcriptional regulator</fullName>
    </submittedName>
</protein>
<reference evidence="5 6" key="1">
    <citation type="submission" date="2018-05" db="EMBL/GenBank/DDBJ databases">
        <title>Chitinophaga sp. K3CV102501T nov., isolated from isolated from a monsoon evergreen broad-leaved forest soil.</title>
        <authorList>
            <person name="Lv Y."/>
        </authorList>
    </citation>
    <scope>NUCLEOTIDE SEQUENCE [LARGE SCALE GENOMIC DNA]</scope>
    <source>
        <strain evidence="5 6">GDMCC 1.1325</strain>
    </source>
</reference>
<keyword evidence="2" id="KW-0238">DNA-binding</keyword>
<evidence type="ECO:0000313" key="6">
    <source>
        <dbReference type="Proteomes" id="UP000253410"/>
    </source>
</evidence>
<dbReference type="GO" id="GO:0003700">
    <property type="term" value="F:DNA-binding transcription factor activity"/>
    <property type="evidence" value="ECO:0007669"/>
    <property type="project" value="InterPro"/>
</dbReference>
<dbReference type="PANTHER" id="PTHR43280">
    <property type="entry name" value="ARAC-FAMILY TRANSCRIPTIONAL REGULATOR"/>
    <property type="match status" value="1"/>
</dbReference>
<evidence type="ECO:0000256" key="2">
    <source>
        <dbReference type="ARBA" id="ARBA00023125"/>
    </source>
</evidence>
<evidence type="ECO:0000256" key="1">
    <source>
        <dbReference type="ARBA" id="ARBA00023015"/>
    </source>
</evidence>
<evidence type="ECO:0000313" key="5">
    <source>
        <dbReference type="EMBL" id="RBL90694.1"/>
    </source>
</evidence>
<dbReference type="SMART" id="SM00342">
    <property type="entry name" value="HTH_ARAC"/>
    <property type="match status" value="1"/>
</dbReference>
<dbReference type="Proteomes" id="UP000253410">
    <property type="component" value="Unassembled WGS sequence"/>
</dbReference>
<sequence length="272" mass="30701">MQLLPSAILAPYIKSYTVITIDKDLDNEVFYPSGFVDLVINISSGAAATIINGRKKDTPAIELLGHLTLPTRLTVNKGTVVLIARIYPHASALFFPNPLSDFTNYATDLYDVFSKESSELYERLMQVPLIEQKIRVLEHYFLQQLRKHENRLKKVTVVQQLCSHLFSGEGNFNLPALAHYSGLSERYIQRLYLTNVGINPASFVAVVRFNKALQLVLNTQDSLTAIAYDCGYYDQAHFIKEFRKFTGITPSSARRSLTKNGQEFQQAVNIGF</sequence>
<dbReference type="SUPFAM" id="SSF46689">
    <property type="entry name" value="Homeodomain-like"/>
    <property type="match status" value="1"/>
</dbReference>
<evidence type="ECO:0000259" key="4">
    <source>
        <dbReference type="PROSITE" id="PS01124"/>
    </source>
</evidence>
<organism evidence="5 6">
    <name type="scientific">Chitinophaga flava</name>
    <dbReference type="NCBI Taxonomy" id="2259036"/>
    <lineage>
        <taxon>Bacteria</taxon>
        <taxon>Pseudomonadati</taxon>
        <taxon>Bacteroidota</taxon>
        <taxon>Chitinophagia</taxon>
        <taxon>Chitinophagales</taxon>
        <taxon>Chitinophagaceae</taxon>
        <taxon>Chitinophaga</taxon>
    </lineage>
</organism>
<comment type="caution">
    <text evidence="5">The sequence shown here is derived from an EMBL/GenBank/DDBJ whole genome shotgun (WGS) entry which is preliminary data.</text>
</comment>
<dbReference type="PANTHER" id="PTHR43280:SF2">
    <property type="entry name" value="HTH-TYPE TRANSCRIPTIONAL REGULATOR EXSA"/>
    <property type="match status" value="1"/>
</dbReference>
<dbReference type="OrthoDB" id="655946at2"/>
<keyword evidence="6" id="KW-1185">Reference proteome</keyword>
<proteinExistence type="predicted"/>
<dbReference type="InterPro" id="IPR018060">
    <property type="entry name" value="HTH_AraC"/>
</dbReference>
<dbReference type="Gene3D" id="1.10.10.60">
    <property type="entry name" value="Homeodomain-like"/>
    <property type="match status" value="1"/>
</dbReference>
<keyword evidence="3" id="KW-0804">Transcription</keyword>
<dbReference type="Pfam" id="PF12833">
    <property type="entry name" value="HTH_18"/>
    <property type="match status" value="1"/>
</dbReference>
<dbReference type="RefSeq" id="WP_113619450.1">
    <property type="nucleotide sequence ID" value="NZ_QFFJ01000002.1"/>
</dbReference>
<dbReference type="AlphaFoldDB" id="A0A365XYB8"/>
<feature type="domain" description="HTH araC/xylS-type" evidence="4">
    <location>
        <begin position="155"/>
        <end position="256"/>
    </location>
</feature>
<dbReference type="InterPro" id="IPR009057">
    <property type="entry name" value="Homeodomain-like_sf"/>
</dbReference>
<name>A0A365XYB8_9BACT</name>
<dbReference type="GO" id="GO:0043565">
    <property type="term" value="F:sequence-specific DNA binding"/>
    <property type="evidence" value="ECO:0007669"/>
    <property type="project" value="InterPro"/>
</dbReference>
<dbReference type="InterPro" id="IPR020449">
    <property type="entry name" value="Tscrpt_reg_AraC-type_HTH"/>
</dbReference>
<keyword evidence="1" id="KW-0805">Transcription regulation</keyword>
<accession>A0A365XYB8</accession>
<dbReference type="InterPro" id="IPR046532">
    <property type="entry name" value="DUF6597"/>
</dbReference>
<dbReference type="PRINTS" id="PR00032">
    <property type="entry name" value="HTHARAC"/>
</dbReference>
<dbReference type="EMBL" id="QFFJ01000002">
    <property type="protein sequence ID" value="RBL90694.1"/>
    <property type="molecule type" value="Genomic_DNA"/>
</dbReference>
<gene>
    <name evidence="5" type="ORF">DF182_30065</name>
</gene>
<dbReference type="PROSITE" id="PS01124">
    <property type="entry name" value="HTH_ARAC_FAMILY_2"/>
    <property type="match status" value="1"/>
</dbReference>
<dbReference type="Pfam" id="PF20240">
    <property type="entry name" value="DUF6597"/>
    <property type="match status" value="1"/>
</dbReference>